<accession>A0ABP0G2A4</accession>
<feature type="region of interest" description="Disordered" evidence="3">
    <location>
        <begin position="1"/>
        <end position="33"/>
    </location>
</feature>
<feature type="region of interest" description="Disordered" evidence="3">
    <location>
        <begin position="179"/>
        <end position="216"/>
    </location>
</feature>
<dbReference type="EMBL" id="CAWYQH010000098">
    <property type="protein sequence ID" value="CAK8684934.1"/>
    <property type="molecule type" value="Genomic_DNA"/>
</dbReference>
<evidence type="ECO:0000256" key="2">
    <source>
        <dbReference type="ARBA" id="ARBA00023054"/>
    </source>
</evidence>
<sequence>MMADTTTPADNIYPDLSQPENQSMPPPVSVEEARKAELEQELAKTEEEIATLRQVLLAKEQHAAELKKELGITPLGQLKAELNKVQSSQAYQTTQAKVSELNEKVTSSEYYKKTSETLKSAGHATAEAFNTFGSTMSTKFSEMNRSLRRRSSTYDSFKNSPTFKSFEEKVEGMGTSIMAKVSGTSREGSAGNTPTGDVPSKDPVTEQPHVTENPPI</sequence>
<evidence type="ECO:0000313" key="5">
    <source>
        <dbReference type="Proteomes" id="UP001642483"/>
    </source>
</evidence>
<name>A0ABP0G2A4_CLALP</name>
<dbReference type="Pfam" id="PF04201">
    <property type="entry name" value="TPD52"/>
    <property type="match status" value="1"/>
</dbReference>
<evidence type="ECO:0008006" key="6">
    <source>
        <dbReference type="Google" id="ProtNLM"/>
    </source>
</evidence>
<proteinExistence type="inferred from homology"/>
<gene>
    <name evidence="4" type="ORF">CVLEPA_LOCUS16104</name>
</gene>
<reference evidence="4 5" key="1">
    <citation type="submission" date="2024-02" db="EMBL/GenBank/DDBJ databases">
        <authorList>
            <person name="Daric V."/>
            <person name="Darras S."/>
        </authorList>
    </citation>
    <scope>NUCLEOTIDE SEQUENCE [LARGE SCALE GENOMIC DNA]</scope>
</reference>
<evidence type="ECO:0000313" key="4">
    <source>
        <dbReference type="EMBL" id="CAK8684934.1"/>
    </source>
</evidence>
<feature type="compositionally biased region" description="Polar residues" evidence="3">
    <location>
        <begin position="182"/>
        <end position="195"/>
    </location>
</feature>
<keyword evidence="2" id="KW-0175">Coiled coil</keyword>
<dbReference type="InterPro" id="IPR007327">
    <property type="entry name" value="TPD52"/>
</dbReference>
<keyword evidence="5" id="KW-1185">Reference proteome</keyword>
<protein>
    <recommendedName>
        <fullName evidence="6">Tumor protein D54</fullName>
    </recommendedName>
</protein>
<dbReference type="PANTHER" id="PTHR19307:SF14">
    <property type="entry name" value="TUMOR PROTEIN D52"/>
    <property type="match status" value="1"/>
</dbReference>
<dbReference type="PANTHER" id="PTHR19307">
    <property type="entry name" value="TUMOR PROTEIN D52"/>
    <property type="match status" value="1"/>
</dbReference>
<comment type="caution">
    <text evidence="4">The sequence shown here is derived from an EMBL/GenBank/DDBJ whole genome shotgun (WGS) entry which is preliminary data.</text>
</comment>
<evidence type="ECO:0000256" key="3">
    <source>
        <dbReference type="SAM" id="MobiDB-lite"/>
    </source>
</evidence>
<organism evidence="4 5">
    <name type="scientific">Clavelina lepadiformis</name>
    <name type="common">Light-bulb sea squirt</name>
    <name type="synonym">Ascidia lepadiformis</name>
    <dbReference type="NCBI Taxonomy" id="159417"/>
    <lineage>
        <taxon>Eukaryota</taxon>
        <taxon>Metazoa</taxon>
        <taxon>Chordata</taxon>
        <taxon>Tunicata</taxon>
        <taxon>Ascidiacea</taxon>
        <taxon>Aplousobranchia</taxon>
        <taxon>Clavelinidae</taxon>
        <taxon>Clavelina</taxon>
    </lineage>
</organism>
<evidence type="ECO:0000256" key="1">
    <source>
        <dbReference type="ARBA" id="ARBA00005702"/>
    </source>
</evidence>
<dbReference type="Proteomes" id="UP001642483">
    <property type="component" value="Unassembled WGS sequence"/>
</dbReference>
<comment type="similarity">
    <text evidence="1">Belongs to the TPD52 family.</text>
</comment>